<dbReference type="Proteomes" id="UP000503166">
    <property type="component" value="Chromosome"/>
</dbReference>
<gene>
    <name evidence="1" type="ORF">GPZ88_05570</name>
</gene>
<dbReference type="AlphaFoldDB" id="A0A6G8I097"/>
<protein>
    <submittedName>
        <fullName evidence="1">Uncharacterized protein</fullName>
    </submittedName>
</protein>
<reference evidence="1 2" key="1">
    <citation type="submission" date="2019-12" db="EMBL/GenBank/DDBJ databases">
        <title>Complete genome sequence of Streptococcus sp. CNU G2 isolated frome Bos taurus coreanae.</title>
        <authorList>
            <person name="Park S.Y."/>
            <person name="Kim J.H."/>
            <person name="Seo S.W."/>
        </authorList>
    </citation>
    <scope>NUCLEOTIDE SEQUENCE [LARGE SCALE GENOMIC DNA]</scope>
    <source>
        <strain evidence="1 2">CNU G2</strain>
    </source>
</reference>
<proteinExistence type="predicted"/>
<organism evidence="1 2">
    <name type="scientific">Streptococcus ruminicola</name>
    <dbReference type="NCBI Taxonomy" id="2686210"/>
    <lineage>
        <taxon>Bacteria</taxon>
        <taxon>Bacillati</taxon>
        <taxon>Bacillota</taxon>
        <taxon>Bacilli</taxon>
        <taxon>Lactobacillales</taxon>
        <taxon>Streptococcaceae</taxon>
        <taxon>Streptococcus</taxon>
    </lineage>
</organism>
<evidence type="ECO:0000313" key="1">
    <source>
        <dbReference type="EMBL" id="QIM46535.1"/>
    </source>
</evidence>
<evidence type="ECO:0000313" key="2">
    <source>
        <dbReference type="Proteomes" id="UP000503166"/>
    </source>
</evidence>
<dbReference type="RefSeq" id="WP_166043667.1">
    <property type="nucleotide sequence ID" value="NZ_CP046919.1"/>
</dbReference>
<name>A0A6G8I097_9STRE</name>
<sequence>MEHSQLRWEDVSQFEEIKGYDQTIWRHNGQYYFVTEEGGIAPQLVVYELSDELFQLLDSGQKTPSEIHFKLQNDAWPPTEEEKVKHRKEKIKKHPMTLISNPNSREIFSLEELKHLIPIAEEKYIASYGKLPENYTSPLK</sequence>
<dbReference type="EMBL" id="CP046919">
    <property type="protein sequence ID" value="QIM46535.1"/>
    <property type="molecule type" value="Genomic_DNA"/>
</dbReference>
<dbReference type="KEGG" id="srum:GPZ88_05570"/>
<accession>A0A6G8I097</accession>